<dbReference type="Gene3D" id="1.10.287.1350">
    <property type="match status" value="1"/>
</dbReference>
<dbReference type="AlphaFoldDB" id="A0A2H1KZ67"/>
<dbReference type="InterPro" id="IPR013113">
    <property type="entry name" value="SIP_FAD-bd"/>
</dbReference>
<keyword evidence="1" id="KW-0489">Methyltransferase</keyword>
<evidence type="ECO:0000256" key="2">
    <source>
        <dbReference type="ARBA" id="ARBA00022679"/>
    </source>
</evidence>
<dbReference type="InterPro" id="IPR036390">
    <property type="entry name" value="WH_DNA-bd_sf"/>
</dbReference>
<evidence type="ECO:0000256" key="1">
    <source>
        <dbReference type="ARBA" id="ARBA00022603"/>
    </source>
</evidence>
<dbReference type="RefSeq" id="WP_101557666.1">
    <property type="nucleotide sequence ID" value="NZ_FXZI01000026.1"/>
</dbReference>
<dbReference type="SUPFAM" id="SSF53335">
    <property type="entry name" value="S-adenosyl-L-methionine-dependent methyltransferases"/>
    <property type="match status" value="1"/>
</dbReference>
<dbReference type="Pfam" id="PF08021">
    <property type="entry name" value="FAD_binding_9"/>
    <property type="match status" value="1"/>
</dbReference>
<dbReference type="Gene3D" id="3.40.50.80">
    <property type="entry name" value="Nucleotide-binding domain of ferredoxin-NADP reductase (FNR) module"/>
    <property type="match status" value="1"/>
</dbReference>
<dbReference type="InterPro" id="IPR017938">
    <property type="entry name" value="Riboflavin_synthase-like_b-brl"/>
</dbReference>
<evidence type="ECO:0000259" key="4">
    <source>
        <dbReference type="PROSITE" id="PS51384"/>
    </source>
</evidence>
<dbReference type="Pfam" id="PF08100">
    <property type="entry name" value="Dimerisation"/>
    <property type="match status" value="1"/>
</dbReference>
<dbReference type="Gene3D" id="3.40.50.150">
    <property type="entry name" value="Vaccinia Virus protein VP39"/>
    <property type="match status" value="1"/>
</dbReference>
<dbReference type="SUPFAM" id="SSF63380">
    <property type="entry name" value="Riboflavin synthase domain-like"/>
    <property type="match status" value="1"/>
</dbReference>
<name>A0A2H1KZ67_BREAU</name>
<dbReference type="PANTHER" id="PTHR30157:SF0">
    <property type="entry name" value="NADPH-DEPENDENT FERRIC-CHELATE REDUCTASE"/>
    <property type="match status" value="1"/>
</dbReference>
<evidence type="ECO:0000313" key="5">
    <source>
        <dbReference type="EMBL" id="SMY05030.1"/>
    </source>
</evidence>
<reference evidence="5 6" key="1">
    <citation type="submission" date="2017-03" db="EMBL/GenBank/DDBJ databases">
        <authorList>
            <person name="Afonso C.L."/>
            <person name="Miller P.J."/>
            <person name="Scott M.A."/>
            <person name="Spackman E."/>
            <person name="Goraichik I."/>
            <person name="Dimitrov K.M."/>
            <person name="Suarez D.L."/>
            <person name="Swayne D.E."/>
        </authorList>
    </citation>
    <scope>NUCLEOTIDE SEQUENCE [LARGE SCALE GENOMIC DNA]</scope>
    <source>
        <strain evidence="6">8(6)</strain>
    </source>
</reference>
<dbReference type="InterPro" id="IPR016461">
    <property type="entry name" value="COMT-like"/>
</dbReference>
<dbReference type="Gene3D" id="2.40.30.10">
    <property type="entry name" value="Translation factors"/>
    <property type="match status" value="1"/>
</dbReference>
<dbReference type="SUPFAM" id="SSF46785">
    <property type="entry name" value="Winged helix' DNA-binding domain"/>
    <property type="match status" value="1"/>
</dbReference>
<dbReference type="InterPro" id="IPR036388">
    <property type="entry name" value="WH-like_DNA-bd_sf"/>
</dbReference>
<protein>
    <submittedName>
        <fullName evidence="5">NADPH-dependent ferric siderophore reductase, contains FAD-binding and SIP domains</fullName>
    </submittedName>
</protein>
<dbReference type="Proteomes" id="UP000234300">
    <property type="component" value="Unassembled WGS sequence"/>
</dbReference>
<dbReference type="PROSITE" id="PS51683">
    <property type="entry name" value="SAM_OMT_II"/>
    <property type="match status" value="1"/>
</dbReference>
<keyword evidence="2" id="KW-0808">Transferase</keyword>
<keyword evidence="3" id="KW-0949">S-adenosyl-L-methionine</keyword>
<dbReference type="GO" id="GO:0032259">
    <property type="term" value="P:methylation"/>
    <property type="evidence" value="ECO:0007669"/>
    <property type="project" value="UniProtKB-KW"/>
</dbReference>
<dbReference type="PROSITE" id="PS51384">
    <property type="entry name" value="FAD_FR"/>
    <property type="match status" value="1"/>
</dbReference>
<dbReference type="InterPro" id="IPR029063">
    <property type="entry name" value="SAM-dependent_MTases_sf"/>
</dbReference>
<dbReference type="GO" id="GO:0046983">
    <property type="term" value="F:protein dimerization activity"/>
    <property type="evidence" value="ECO:0007669"/>
    <property type="project" value="InterPro"/>
</dbReference>
<accession>A0A2H1KZ67</accession>
<dbReference type="InterPro" id="IPR012967">
    <property type="entry name" value="COMT_dimerisation"/>
</dbReference>
<evidence type="ECO:0000256" key="3">
    <source>
        <dbReference type="ARBA" id="ARBA00022691"/>
    </source>
</evidence>
<proteinExistence type="predicted"/>
<dbReference type="InterPro" id="IPR039261">
    <property type="entry name" value="FNR_nucleotide-bd"/>
</dbReference>
<dbReference type="InterPro" id="IPR039374">
    <property type="entry name" value="SIP_fam"/>
</dbReference>
<feature type="domain" description="FAD-binding FR-type" evidence="4">
    <location>
        <begin position="13"/>
        <end position="147"/>
    </location>
</feature>
<dbReference type="InterPro" id="IPR007037">
    <property type="entry name" value="SIP_rossman_dom"/>
</dbReference>
<gene>
    <name evidence="5" type="ORF">BAURA86_03920</name>
</gene>
<dbReference type="PANTHER" id="PTHR30157">
    <property type="entry name" value="FERRIC REDUCTASE, NADPH-DEPENDENT"/>
    <property type="match status" value="1"/>
</dbReference>
<dbReference type="Pfam" id="PF04954">
    <property type="entry name" value="SIP"/>
    <property type="match status" value="1"/>
</dbReference>
<dbReference type="Gene3D" id="1.10.10.10">
    <property type="entry name" value="Winged helix-like DNA-binding domain superfamily/Winged helix DNA-binding domain"/>
    <property type="match status" value="1"/>
</dbReference>
<dbReference type="CDD" id="cd06193">
    <property type="entry name" value="siderophore_interacting"/>
    <property type="match status" value="1"/>
</dbReference>
<dbReference type="EMBL" id="FXZI01000026">
    <property type="protein sequence ID" value="SMY05030.1"/>
    <property type="molecule type" value="Genomic_DNA"/>
</dbReference>
<organism evidence="5 6">
    <name type="scientific">Brevibacterium aurantiacum</name>
    <dbReference type="NCBI Taxonomy" id="273384"/>
    <lineage>
        <taxon>Bacteria</taxon>
        <taxon>Bacillati</taxon>
        <taxon>Actinomycetota</taxon>
        <taxon>Actinomycetes</taxon>
        <taxon>Micrococcales</taxon>
        <taxon>Brevibacteriaceae</taxon>
        <taxon>Brevibacterium</taxon>
    </lineage>
</organism>
<dbReference type="GO" id="GO:0008171">
    <property type="term" value="F:O-methyltransferase activity"/>
    <property type="evidence" value="ECO:0007669"/>
    <property type="project" value="InterPro"/>
</dbReference>
<evidence type="ECO:0000313" key="6">
    <source>
        <dbReference type="Proteomes" id="UP000234300"/>
    </source>
</evidence>
<dbReference type="Pfam" id="PF00891">
    <property type="entry name" value="Methyltransf_2"/>
    <property type="match status" value="1"/>
</dbReference>
<dbReference type="InterPro" id="IPR001077">
    <property type="entry name" value="COMT_C"/>
</dbReference>
<dbReference type="GO" id="GO:0016491">
    <property type="term" value="F:oxidoreductase activity"/>
    <property type="evidence" value="ECO:0007669"/>
    <property type="project" value="InterPro"/>
</dbReference>
<sequence>MPKTSRTLTVHPISLREVEVARVTDITPGMRRVTLIGEQLRAFTSSNGFAQPEFRSDSFDDDIRLVFSYPGHVGLVLPVQKEKGVDLPRDPRPLGKVYTVRRWDPKAGEVDVDFVKHGIGVGTTWAYRAQPGDRIHFYGPSASRALPHDADWMLVSGDDTAIPAIARLLDELPDDARAQVFIEVAEDAHRLELRSLPGVEVTWLIRDGAEAGTTTHLLDAVRAANWWDGRPFAWVAGEHAAVRDIRRHLVEERDVPKEDIEFTGYWRRDNVIALQDDDAVPDPEKNTAAFEKLHDLTELIPPIAIRTAVELGIPEAISRGVTSVSELATKAGADERALGKLLRYLHALDVLTETQPDHYALTPVGEGLTLDFMIEHLHPAGVGGREMLGILGLTESIRTGNASYVTVTGQTFAEVRAEQDYEDRYLERLARFQASLAEPIAKSDILTDVEHLVIHSGGAGAQAREFLAVHPDLRITICALPAQADWLRRDLPDTIPDEQQRARVSVVEQSVFEPTPAADAVFIGRAFRVLPDADAAHGLRRAAENLAPGGRVLLVEQTCDLDDLDEHDGEADLIGLTVHGSGLRTEAELDAVITRAGLTRTTTHTVGWGTTVHELEPANTN</sequence>
<dbReference type="InterPro" id="IPR017927">
    <property type="entry name" value="FAD-bd_FR_type"/>
</dbReference>